<keyword evidence="4 6" id="KW-0106">Calcium</keyword>
<evidence type="ECO:0000256" key="6">
    <source>
        <dbReference type="PIRSR" id="PIRSR609283-1"/>
    </source>
</evidence>
<accession>A0A5B7JLY4</accession>
<dbReference type="GO" id="GO:0030166">
    <property type="term" value="P:proteoglycan biosynthetic process"/>
    <property type="evidence" value="ECO:0007669"/>
    <property type="project" value="TreeGrafter"/>
</dbReference>
<dbReference type="AlphaFoldDB" id="A0A5B7JLY4"/>
<dbReference type="OrthoDB" id="25028at2759"/>
<evidence type="ECO:0000313" key="8">
    <source>
        <dbReference type="Proteomes" id="UP000324222"/>
    </source>
</evidence>
<comment type="cofactor">
    <cofactor evidence="1 6">
        <name>Ca(2+)</name>
        <dbReference type="ChEBI" id="CHEBI:29108"/>
    </cofactor>
</comment>
<evidence type="ECO:0000256" key="1">
    <source>
        <dbReference type="ARBA" id="ARBA00001913"/>
    </source>
</evidence>
<dbReference type="Pfam" id="PF06079">
    <property type="entry name" value="Apyrase"/>
    <property type="match status" value="1"/>
</dbReference>
<dbReference type="GO" id="GO:0045134">
    <property type="term" value="F:UDP phosphatase activity"/>
    <property type="evidence" value="ECO:0007669"/>
    <property type="project" value="TreeGrafter"/>
</dbReference>
<name>A0A5B7JLY4_PORTR</name>
<dbReference type="Proteomes" id="UP000324222">
    <property type="component" value="Unassembled WGS sequence"/>
</dbReference>
<proteinExistence type="inferred from homology"/>
<dbReference type="GO" id="GO:0004382">
    <property type="term" value="F:GDP phosphatase activity"/>
    <property type="evidence" value="ECO:0007669"/>
    <property type="project" value="TreeGrafter"/>
</dbReference>
<dbReference type="SUPFAM" id="SSF101887">
    <property type="entry name" value="Apyrase"/>
    <property type="match status" value="1"/>
</dbReference>
<dbReference type="PANTHER" id="PTHR13023">
    <property type="entry name" value="APYRASE"/>
    <property type="match status" value="1"/>
</dbReference>
<sequence>MVLKGLKTVCGQLTHELTISPSGFKSEWATVKDETLIVGGLGKEWTTSTGELVNHNPQWVKTITTRGNVEHFDWTKNYEKLREAVGIHFPGEMWCVCLVT</sequence>
<dbReference type="GO" id="GO:0005509">
    <property type="term" value="F:calcium ion binding"/>
    <property type="evidence" value="ECO:0007669"/>
    <property type="project" value="InterPro"/>
</dbReference>
<dbReference type="InterPro" id="IPR036258">
    <property type="entry name" value="Apyrase_sf"/>
</dbReference>
<dbReference type="Gene3D" id="2.120.10.100">
    <property type="entry name" value="Apyrase"/>
    <property type="match status" value="1"/>
</dbReference>
<dbReference type="EMBL" id="VSRR010097304">
    <property type="protein sequence ID" value="MPC94108.1"/>
    <property type="molecule type" value="Genomic_DNA"/>
</dbReference>
<keyword evidence="2 6" id="KW-0479">Metal-binding</keyword>
<keyword evidence="3" id="KW-0378">Hydrolase</keyword>
<evidence type="ECO:0000256" key="2">
    <source>
        <dbReference type="ARBA" id="ARBA00022723"/>
    </source>
</evidence>
<evidence type="ECO:0000256" key="5">
    <source>
        <dbReference type="ARBA" id="ARBA00025738"/>
    </source>
</evidence>
<protein>
    <submittedName>
        <fullName evidence="7">Soluble calcium-activated nucleotidase 1</fullName>
    </submittedName>
</protein>
<evidence type="ECO:0000256" key="3">
    <source>
        <dbReference type="ARBA" id="ARBA00022801"/>
    </source>
</evidence>
<organism evidence="7 8">
    <name type="scientific">Portunus trituberculatus</name>
    <name type="common">Swimming crab</name>
    <name type="synonym">Neptunus trituberculatus</name>
    <dbReference type="NCBI Taxonomy" id="210409"/>
    <lineage>
        <taxon>Eukaryota</taxon>
        <taxon>Metazoa</taxon>
        <taxon>Ecdysozoa</taxon>
        <taxon>Arthropoda</taxon>
        <taxon>Crustacea</taxon>
        <taxon>Multicrustacea</taxon>
        <taxon>Malacostraca</taxon>
        <taxon>Eumalacostraca</taxon>
        <taxon>Eucarida</taxon>
        <taxon>Decapoda</taxon>
        <taxon>Pleocyemata</taxon>
        <taxon>Brachyura</taxon>
        <taxon>Eubrachyura</taxon>
        <taxon>Portunoidea</taxon>
        <taxon>Portunidae</taxon>
        <taxon>Portuninae</taxon>
        <taxon>Portunus</taxon>
    </lineage>
</organism>
<evidence type="ECO:0000256" key="4">
    <source>
        <dbReference type="ARBA" id="ARBA00022837"/>
    </source>
</evidence>
<dbReference type="InterPro" id="IPR009283">
    <property type="entry name" value="Apyrase"/>
</dbReference>
<reference evidence="7 8" key="1">
    <citation type="submission" date="2019-05" db="EMBL/GenBank/DDBJ databases">
        <title>Another draft genome of Portunus trituberculatus and its Hox gene families provides insights of decapod evolution.</title>
        <authorList>
            <person name="Jeong J.-H."/>
            <person name="Song I."/>
            <person name="Kim S."/>
            <person name="Choi T."/>
            <person name="Kim D."/>
            <person name="Ryu S."/>
            <person name="Kim W."/>
        </authorList>
    </citation>
    <scope>NUCLEOTIDE SEQUENCE [LARGE SCALE GENOMIC DNA]</scope>
    <source>
        <tissue evidence="7">Muscle</tissue>
    </source>
</reference>
<comment type="similarity">
    <text evidence="5">Belongs to the apyrase family.</text>
</comment>
<dbReference type="PANTHER" id="PTHR13023:SF3">
    <property type="entry name" value="SOLUBLE CALCIUM-ACTIVATED NUCLEOTIDASE 1"/>
    <property type="match status" value="1"/>
</dbReference>
<feature type="binding site" evidence="6">
    <location>
        <position position="27"/>
    </location>
    <ligand>
        <name>Ca(2+)</name>
        <dbReference type="ChEBI" id="CHEBI:29108"/>
    </ligand>
</feature>
<gene>
    <name evidence="7" type="primary">Cant1</name>
    <name evidence="7" type="ORF">E2C01_089260</name>
</gene>
<keyword evidence="8" id="KW-1185">Reference proteome</keyword>
<evidence type="ECO:0000313" key="7">
    <source>
        <dbReference type="EMBL" id="MPC94108.1"/>
    </source>
</evidence>
<comment type="caution">
    <text evidence="7">The sequence shown here is derived from an EMBL/GenBank/DDBJ whole genome shotgun (WGS) entry which is preliminary data.</text>
</comment>